<sequence>MKNIDFCPNCGEKIPNDAEFCPNCGFNMKEYMASLNINEEPEPSPEPEPKIDNSNISEVVEFGQIIEEKKPKKTKKKKRFLIPLLIIGIVLVIAGGTYAGGLLYFSRSHQITDLVKKATSTNPKEISEVVINSDRESIKASELKPLARLYSDSPRTLKLFKNKIEDAPTSGDVQVVSEGKIFGIYPRYRVLLKTISFKFSTNMDQPSFLIDNKAIELLGDKKSFSEKRLPGKYTLRCIGKAGDDKKDLNKELIVSPFEDSKNISFKAKLPEKKKEIVKNDNKSNPETIKKGKKDSQSSSSSSSTRVFYDEGDDSDTDNNDSSSDDSSDSDDNSIDMSDLPVNPDLRNNNSSTDGLIGHWEQSSKTTFNFNKDGTYSGTANGSTVSGKYKVVYRDKDYLNVQFNQSDGQTVVEPFALVKGHLIETNLKLNWHRVNK</sequence>
<evidence type="ECO:0000259" key="3">
    <source>
        <dbReference type="Pfam" id="PF13240"/>
    </source>
</evidence>
<dbReference type="AlphaFoldDB" id="A0AAU9DAA3"/>
<reference evidence="4 5" key="1">
    <citation type="journal article" date="2023" name="Microbiol. Spectr.">
        <title>Symbiosis of Carpenter Bees with Uncharacterized Lactic Acid Bacteria Showing NAD Auxotrophy.</title>
        <authorList>
            <person name="Kawasaki S."/>
            <person name="Ozawa K."/>
            <person name="Mori T."/>
            <person name="Yamamoto A."/>
            <person name="Ito M."/>
            <person name="Ohkuma M."/>
            <person name="Sakamoto M."/>
            <person name="Matsutani M."/>
        </authorList>
    </citation>
    <scope>NUCLEOTIDE SEQUENCE [LARGE SCALE GENOMIC DNA]</scope>
    <source>
        <strain evidence="4 5">KimC2</strain>
    </source>
</reference>
<evidence type="ECO:0000256" key="2">
    <source>
        <dbReference type="SAM" id="Phobius"/>
    </source>
</evidence>
<accession>A0AAU9DAA3</accession>
<dbReference type="EMBL" id="AP026801">
    <property type="protein sequence ID" value="BDR56580.1"/>
    <property type="molecule type" value="Genomic_DNA"/>
</dbReference>
<dbReference type="Proteomes" id="UP001321804">
    <property type="component" value="Chromosome"/>
</dbReference>
<feature type="transmembrane region" description="Helical" evidence="2">
    <location>
        <begin position="80"/>
        <end position="105"/>
    </location>
</feature>
<evidence type="ECO:0000313" key="5">
    <source>
        <dbReference type="Proteomes" id="UP001321804"/>
    </source>
</evidence>
<gene>
    <name evidence="4" type="ORF">KIMC2_11420</name>
</gene>
<feature type="domain" description="Zinc-ribbon" evidence="3">
    <location>
        <begin position="6"/>
        <end position="26"/>
    </location>
</feature>
<keyword evidence="5" id="KW-1185">Reference proteome</keyword>
<dbReference type="PANTHER" id="PTHR40038">
    <property type="entry name" value="MEMBRANE-ASSOCIATED PROTEIN TCAA"/>
    <property type="match status" value="1"/>
</dbReference>
<feature type="region of interest" description="Disordered" evidence="1">
    <location>
        <begin position="274"/>
        <end position="357"/>
    </location>
</feature>
<dbReference type="Pfam" id="PF13240">
    <property type="entry name" value="Zn_Ribbon_1"/>
    <property type="match status" value="1"/>
</dbReference>
<proteinExistence type="predicted"/>
<feature type="compositionally biased region" description="Acidic residues" evidence="1">
    <location>
        <begin position="309"/>
        <end position="333"/>
    </location>
</feature>
<dbReference type="RefSeq" id="WP_317694854.1">
    <property type="nucleotide sequence ID" value="NZ_AP026801.1"/>
</dbReference>
<organism evidence="4 5">
    <name type="scientific">Xylocopilactobacillus apis</name>
    <dbReference type="NCBI Taxonomy" id="2932183"/>
    <lineage>
        <taxon>Bacteria</taxon>
        <taxon>Bacillati</taxon>
        <taxon>Bacillota</taxon>
        <taxon>Bacilli</taxon>
        <taxon>Lactobacillales</taxon>
        <taxon>Lactobacillaceae</taxon>
        <taxon>Xylocopilactobacillus</taxon>
    </lineage>
</organism>
<keyword evidence="2" id="KW-1133">Transmembrane helix</keyword>
<keyword evidence="2" id="KW-0472">Membrane</keyword>
<feature type="compositionally biased region" description="Basic and acidic residues" evidence="1">
    <location>
        <begin position="274"/>
        <end position="295"/>
    </location>
</feature>
<dbReference type="KEGG" id="xak:KIMC2_11420"/>
<protein>
    <submittedName>
        <fullName evidence="4">Membrane protein</fullName>
    </submittedName>
</protein>
<name>A0AAU9DAA3_9LACO</name>
<keyword evidence="2" id="KW-0812">Transmembrane</keyword>
<dbReference type="InterPro" id="IPR026870">
    <property type="entry name" value="Zinc_ribbon_dom"/>
</dbReference>
<evidence type="ECO:0000256" key="1">
    <source>
        <dbReference type="SAM" id="MobiDB-lite"/>
    </source>
</evidence>
<dbReference type="PANTHER" id="PTHR40038:SF1">
    <property type="entry name" value="MEMBRANE-ASSOCIATED PROTEIN TCAA"/>
    <property type="match status" value="1"/>
</dbReference>
<evidence type="ECO:0000313" key="4">
    <source>
        <dbReference type="EMBL" id="BDR56580.1"/>
    </source>
</evidence>